<evidence type="ECO:0000313" key="1">
    <source>
        <dbReference type="Proteomes" id="UP000095286"/>
    </source>
</evidence>
<organism evidence="1 2">
    <name type="scientific">Rhabditophanes sp. KR3021</name>
    <dbReference type="NCBI Taxonomy" id="114890"/>
    <lineage>
        <taxon>Eukaryota</taxon>
        <taxon>Metazoa</taxon>
        <taxon>Ecdysozoa</taxon>
        <taxon>Nematoda</taxon>
        <taxon>Chromadorea</taxon>
        <taxon>Rhabditida</taxon>
        <taxon>Tylenchina</taxon>
        <taxon>Panagrolaimomorpha</taxon>
        <taxon>Strongyloidoidea</taxon>
        <taxon>Alloionematidae</taxon>
        <taxon>Rhabditophanes</taxon>
    </lineage>
</organism>
<accession>A0AC35U9C0</accession>
<dbReference type="WBParaSite" id="RSKR_0000908400.1">
    <property type="protein sequence ID" value="RSKR_0000908400.1"/>
    <property type="gene ID" value="RSKR_0000908400"/>
</dbReference>
<sequence>MSHHAIDSCASNAVATNAHDTRVTATGRELTEKFSTQAIKVITEEQIQRLLQDIIGRICEAEITKQNPDANHTPIEGNTPVESIEDITQVDALGKISNARIEPIQEIGIEDESDHLEAVDNIQGGNSLNNNTPIDEEITGIMQTTIREPRKSSERISVETTSLQIKNNSDESGICQFNQSLQSNLSQRIKKSHKKVQPKPAASPDPEVFIIESFICRNSLSKRLLVKWKGFPFNGATWEPVKGLSTCQEVYKLFISREKALKNLYNSLIPKPVNYYEFPTSNMRYAVTDMCYHLERYVNNKIEESSLINKTPVYIVNWNDYDSVPDIVYCTTSTVGAKIISDLELDKVIEPCKNCVATKVTDNCQSMEQYFKQSDIAYEIKPVKMECSDACNCLIKPCPTTIVNQGRKIPVIIYKTPNKGWGLYAGRVIEKNEFICEYIGEIIGEADATSRNGNYIFSMDYMSGDDESTKFHIDARKFCSEARFVNHCCNSNSEIHAVYSLYKNLDYHKVAFFAKRKITMGEEITINYFNGVLPQGEKIEYDDCLCGAGNCIKKIPKGKNDGKKL</sequence>
<evidence type="ECO:0000313" key="2">
    <source>
        <dbReference type="WBParaSite" id="RSKR_0000908400.1"/>
    </source>
</evidence>
<reference evidence="2" key="1">
    <citation type="submission" date="2025-08" db="UniProtKB">
        <authorList>
            <consortium name="WormBaseParasite"/>
        </authorList>
    </citation>
    <scope>IDENTIFICATION</scope>
    <source>
        <strain evidence="2">KR3021</strain>
    </source>
</reference>
<proteinExistence type="predicted"/>
<dbReference type="Proteomes" id="UP000095286">
    <property type="component" value="Unplaced"/>
</dbReference>
<protein>
    <submittedName>
        <fullName evidence="2">Histone-lysine N-methyltransferase</fullName>
    </submittedName>
</protein>
<name>A0AC35U9C0_9BILA</name>